<name>A0A0F8WTW9_9ZZZZ</name>
<dbReference type="AlphaFoldDB" id="A0A0F8WTW9"/>
<reference evidence="2" key="1">
    <citation type="journal article" date="2015" name="Nature">
        <title>Complex archaea that bridge the gap between prokaryotes and eukaryotes.</title>
        <authorList>
            <person name="Spang A."/>
            <person name="Saw J.H."/>
            <person name="Jorgensen S.L."/>
            <person name="Zaremba-Niedzwiedzka K."/>
            <person name="Martijn J."/>
            <person name="Lind A.E."/>
            <person name="van Eijk R."/>
            <person name="Schleper C."/>
            <person name="Guy L."/>
            <person name="Ettema T.J."/>
        </authorList>
    </citation>
    <scope>NUCLEOTIDE SEQUENCE</scope>
</reference>
<dbReference type="InterPro" id="IPR023635">
    <property type="entry name" value="Peptide_deformylase"/>
</dbReference>
<sequence length="68" mass="7604">MSNLMMWDSPVLKEISRPVKDGENVKKLIKEMKKISFDNNGAGLAAVQIGVLKRVIIVRSKVLINPEI</sequence>
<dbReference type="SUPFAM" id="SSF56420">
    <property type="entry name" value="Peptide deformylase"/>
    <property type="match status" value="1"/>
</dbReference>
<dbReference type="Pfam" id="PF01327">
    <property type="entry name" value="Pep_deformylase"/>
    <property type="match status" value="1"/>
</dbReference>
<proteinExistence type="inferred from homology"/>
<dbReference type="EMBL" id="LAZR01067323">
    <property type="protein sequence ID" value="KKK51820.1"/>
    <property type="molecule type" value="Genomic_DNA"/>
</dbReference>
<organism evidence="2">
    <name type="scientific">marine sediment metagenome</name>
    <dbReference type="NCBI Taxonomy" id="412755"/>
    <lineage>
        <taxon>unclassified sequences</taxon>
        <taxon>metagenomes</taxon>
        <taxon>ecological metagenomes</taxon>
    </lineage>
</organism>
<protein>
    <recommendedName>
        <fullName evidence="3">Peptide deformylase</fullName>
    </recommendedName>
</protein>
<gene>
    <name evidence="2" type="ORF">LCGC14_3111150</name>
</gene>
<comment type="caution">
    <text evidence="2">The sequence shown here is derived from an EMBL/GenBank/DDBJ whole genome shotgun (WGS) entry which is preliminary data.</text>
</comment>
<dbReference type="InterPro" id="IPR036821">
    <property type="entry name" value="Peptide_deformylase_sf"/>
</dbReference>
<dbReference type="Gene3D" id="3.90.45.10">
    <property type="entry name" value="Peptide deformylase"/>
    <property type="match status" value="1"/>
</dbReference>
<dbReference type="GO" id="GO:0042586">
    <property type="term" value="F:peptide deformylase activity"/>
    <property type="evidence" value="ECO:0007669"/>
    <property type="project" value="InterPro"/>
</dbReference>
<evidence type="ECO:0000256" key="1">
    <source>
        <dbReference type="ARBA" id="ARBA00010759"/>
    </source>
</evidence>
<evidence type="ECO:0008006" key="3">
    <source>
        <dbReference type="Google" id="ProtNLM"/>
    </source>
</evidence>
<accession>A0A0F8WTW9</accession>
<feature type="non-terminal residue" evidence="2">
    <location>
        <position position="68"/>
    </location>
</feature>
<evidence type="ECO:0000313" key="2">
    <source>
        <dbReference type="EMBL" id="KKK51820.1"/>
    </source>
</evidence>
<comment type="similarity">
    <text evidence="1">Belongs to the polypeptide deformylase family.</text>
</comment>